<name>A0A2S9JUB4_9SPHI</name>
<sequence length="64" mass="7219">MKLAKSKPQQKIRGRKELNIWVALLNTGTCSTSVRGKQVPSAGLIELKNNKPELGFYQQTYQTK</sequence>
<protein>
    <submittedName>
        <fullName evidence="1">Uncharacterized protein</fullName>
    </submittedName>
</protein>
<evidence type="ECO:0000313" key="2">
    <source>
        <dbReference type="Proteomes" id="UP000238642"/>
    </source>
</evidence>
<keyword evidence="2" id="KW-1185">Reference proteome</keyword>
<organism evidence="1 2">
    <name type="scientific">Sphingobacterium gobiense</name>
    <dbReference type="NCBI Taxonomy" id="1382456"/>
    <lineage>
        <taxon>Bacteria</taxon>
        <taxon>Pseudomonadati</taxon>
        <taxon>Bacteroidota</taxon>
        <taxon>Sphingobacteriia</taxon>
        <taxon>Sphingobacteriales</taxon>
        <taxon>Sphingobacteriaceae</taxon>
        <taxon>Sphingobacterium</taxon>
    </lineage>
</organism>
<comment type="caution">
    <text evidence="1">The sequence shown here is derived from an EMBL/GenBank/DDBJ whole genome shotgun (WGS) entry which is preliminary data.</text>
</comment>
<proteinExistence type="predicted"/>
<dbReference type="Proteomes" id="UP000238642">
    <property type="component" value="Unassembled WGS sequence"/>
</dbReference>
<dbReference type="AlphaFoldDB" id="A0A2S9JUB4"/>
<dbReference type="RefSeq" id="WP_105724078.1">
    <property type="nucleotide sequence ID" value="NZ_PVBS01000001.1"/>
</dbReference>
<dbReference type="EMBL" id="PVBS01000001">
    <property type="protein sequence ID" value="PRD56854.1"/>
    <property type="molecule type" value="Genomic_DNA"/>
</dbReference>
<evidence type="ECO:0000313" key="1">
    <source>
        <dbReference type="EMBL" id="PRD56854.1"/>
    </source>
</evidence>
<accession>A0A2S9JUB4</accession>
<gene>
    <name evidence="1" type="ORF">C5749_06450</name>
</gene>
<reference evidence="1 2" key="1">
    <citation type="submission" date="2018-02" db="EMBL/GenBank/DDBJ databases">
        <title>The draft genome of Sphingobacterium gobiense H7.</title>
        <authorList>
            <person name="Li L."/>
            <person name="Liu L."/>
            <person name="Zhang X."/>
            <person name="Wang T."/>
            <person name="Liang L."/>
        </authorList>
    </citation>
    <scope>NUCLEOTIDE SEQUENCE [LARGE SCALE GENOMIC DNA]</scope>
    <source>
        <strain evidence="1 2">ACCC 05757</strain>
    </source>
</reference>